<dbReference type="InterPro" id="IPR043133">
    <property type="entry name" value="GTP-CH-I_C/QueF"/>
</dbReference>
<dbReference type="PANTHER" id="PTHR42844">
    <property type="entry name" value="DIHYDRONEOPTERIN ALDOLASE 1-RELATED"/>
    <property type="match status" value="1"/>
</dbReference>
<accession>A0A0F5I173</accession>
<comment type="function">
    <text evidence="6">Catalyzes the conversion of 7,8-dihydroneopterin to 6-hydroxymethyl-7,8-dihydropterin.</text>
</comment>
<dbReference type="FunFam" id="3.30.1130.10:FF:000003">
    <property type="entry name" value="7,8-dihydroneopterin aldolase"/>
    <property type="match status" value="1"/>
</dbReference>
<proteinExistence type="inferred from homology"/>
<dbReference type="InterPro" id="IPR006157">
    <property type="entry name" value="FolB_dom"/>
</dbReference>
<dbReference type="STRING" id="1221996.QY95_02447"/>
<evidence type="ECO:0000313" key="9">
    <source>
        <dbReference type="Proteomes" id="UP000031563"/>
    </source>
</evidence>
<dbReference type="NCBIfam" id="TIGR00525">
    <property type="entry name" value="folB"/>
    <property type="match status" value="1"/>
</dbReference>
<dbReference type="PANTHER" id="PTHR42844:SF1">
    <property type="entry name" value="DIHYDRONEOPTERIN ALDOLASE 1-RELATED"/>
    <property type="match status" value="1"/>
</dbReference>
<evidence type="ECO:0000259" key="7">
    <source>
        <dbReference type="SMART" id="SM00905"/>
    </source>
</evidence>
<comment type="catalytic activity">
    <reaction evidence="1 6">
        <text>7,8-dihydroneopterin = 6-hydroxymethyl-7,8-dihydropterin + glycolaldehyde</text>
        <dbReference type="Rhea" id="RHEA:10540"/>
        <dbReference type="ChEBI" id="CHEBI:17001"/>
        <dbReference type="ChEBI" id="CHEBI:17071"/>
        <dbReference type="ChEBI" id="CHEBI:44841"/>
        <dbReference type="EC" id="4.1.2.25"/>
    </reaction>
</comment>
<dbReference type="GO" id="GO:0004150">
    <property type="term" value="F:dihydroneopterin aldolase activity"/>
    <property type="evidence" value="ECO:0007669"/>
    <property type="project" value="UniProtKB-UniRule"/>
</dbReference>
<evidence type="ECO:0000256" key="2">
    <source>
        <dbReference type="ARBA" id="ARBA00005013"/>
    </source>
</evidence>
<dbReference type="SUPFAM" id="SSF55620">
    <property type="entry name" value="Tetrahydrobiopterin biosynthesis enzymes-like"/>
    <property type="match status" value="1"/>
</dbReference>
<keyword evidence="5 6" id="KW-0456">Lyase</keyword>
<dbReference type="SMART" id="SM00905">
    <property type="entry name" value="FolB"/>
    <property type="match status" value="1"/>
</dbReference>
<name>A0A0F5HPT4_BACTR</name>
<dbReference type="EMBL" id="JWIR02000042">
    <property type="protein sequence ID" value="KKB39424.1"/>
    <property type="molecule type" value="Genomic_DNA"/>
</dbReference>
<protein>
    <recommendedName>
        <fullName evidence="6">7,8-dihydroneopterin aldolase</fullName>
        <ecNumber evidence="6">4.1.2.25</ecNumber>
    </recommendedName>
</protein>
<dbReference type="GO" id="GO:0046654">
    <property type="term" value="P:tetrahydrofolate biosynthetic process"/>
    <property type="evidence" value="ECO:0007669"/>
    <property type="project" value="UniProtKB-UniRule"/>
</dbReference>
<evidence type="ECO:0000256" key="1">
    <source>
        <dbReference type="ARBA" id="ARBA00001353"/>
    </source>
</evidence>
<comment type="similarity">
    <text evidence="3 6">Belongs to the DHNA family.</text>
</comment>
<dbReference type="Gene3D" id="3.30.1130.10">
    <property type="match status" value="1"/>
</dbReference>
<dbReference type="CDD" id="cd00534">
    <property type="entry name" value="DHNA_DHNTPE"/>
    <property type="match status" value="1"/>
</dbReference>
<evidence type="ECO:0000256" key="6">
    <source>
        <dbReference type="RuleBase" id="RU362079"/>
    </source>
</evidence>
<dbReference type="Proteomes" id="UP000031563">
    <property type="component" value="Unassembled WGS sequence"/>
</dbReference>
<reference evidence="8" key="1">
    <citation type="submission" date="2015-02" db="EMBL/GenBank/DDBJ databases">
        <title>Genome Assembly of Bacillaceae bacterium MTCC 8252.</title>
        <authorList>
            <person name="Verma A."/>
            <person name="Khatri I."/>
            <person name="Mual P."/>
            <person name="Subramanian S."/>
            <person name="Krishnamurthi S."/>
        </authorList>
    </citation>
    <scope>NUCLEOTIDE SEQUENCE [LARGE SCALE GENOMIC DNA]</scope>
    <source>
        <strain evidence="8">MTCC 8252</strain>
    </source>
</reference>
<evidence type="ECO:0000313" key="8">
    <source>
        <dbReference type="EMBL" id="KKB39424.1"/>
    </source>
</evidence>
<organism evidence="8 9">
    <name type="scientific">Bacillus thermotolerans</name>
    <name type="common">Quasibacillus thermotolerans</name>
    <dbReference type="NCBI Taxonomy" id="1221996"/>
    <lineage>
        <taxon>Bacteria</taxon>
        <taxon>Bacillati</taxon>
        <taxon>Bacillota</taxon>
        <taxon>Bacilli</taxon>
        <taxon>Bacillales</taxon>
        <taxon>Bacillaceae</taxon>
        <taxon>Bacillus</taxon>
    </lineage>
</organism>
<comment type="pathway">
    <text evidence="2 6">Cofactor biosynthesis; tetrahydrofolate biosynthesis; 2-amino-4-hydroxy-6-hydroxymethyl-7,8-dihydropteridine diphosphate from 7,8-dihydroneopterin triphosphate: step 3/4.</text>
</comment>
<dbReference type="AlphaFoldDB" id="A0A0F5HPT4"/>
<accession>A0A0F5HPT4</accession>
<gene>
    <name evidence="8" type="ORF">QY95_02447</name>
</gene>
<comment type="caution">
    <text evidence="8">The sequence shown here is derived from an EMBL/GenBank/DDBJ whole genome shotgun (WGS) entry which is preliminary data.</text>
</comment>
<dbReference type="EC" id="4.1.2.25" evidence="6"/>
<dbReference type="InterPro" id="IPR006156">
    <property type="entry name" value="Dihydroneopterin_aldolase"/>
</dbReference>
<evidence type="ECO:0000256" key="5">
    <source>
        <dbReference type="ARBA" id="ARBA00023239"/>
    </source>
</evidence>
<feature type="domain" description="Dihydroneopterin aldolase/epimerase" evidence="7">
    <location>
        <begin position="10"/>
        <end position="123"/>
    </location>
</feature>
<dbReference type="Pfam" id="PF02152">
    <property type="entry name" value="FolB"/>
    <property type="match status" value="1"/>
</dbReference>
<dbReference type="GO" id="GO:0005737">
    <property type="term" value="C:cytoplasm"/>
    <property type="evidence" value="ECO:0007669"/>
    <property type="project" value="TreeGrafter"/>
</dbReference>
<keyword evidence="4 6" id="KW-0289">Folate biosynthesis</keyword>
<dbReference type="NCBIfam" id="TIGR00526">
    <property type="entry name" value="folB_dom"/>
    <property type="match status" value="1"/>
</dbReference>
<evidence type="ECO:0000256" key="4">
    <source>
        <dbReference type="ARBA" id="ARBA00022909"/>
    </source>
</evidence>
<dbReference type="GO" id="GO:0046656">
    <property type="term" value="P:folic acid biosynthetic process"/>
    <property type="evidence" value="ECO:0007669"/>
    <property type="project" value="UniProtKB-UniRule"/>
</dbReference>
<evidence type="ECO:0000256" key="3">
    <source>
        <dbReference type="ARBA" id="ARBA00005708"/>
    </source>
</evidence>
<dbReference type="UniPathway" id="UPA00077">
    <property type="reaction ID" value="UER00154"/>
</dbReference>
<sequence>MGRDKEMDKIYVTGMKFYGYHGVFPEENRLGQRFIVDAVLTVPLQKAGRTDNLEDSVNYGEVYQVCQEIAEKKTFKLVESVAEQIAGALLERFPSISSCTIKVIKPDPPIPGHYDHVAVEVTRGREQYGQ</sequence>
<keyword evidence="9" id="KW-1185">Reference proteome</keyword>